<organism evidence="7 8">
    <name type="scientific">Portunus trituberculatus</name>
    <name type="common">Swimming crab</name>
    <name type="synonym">Neptunus trituberculatus</name>
    <dbReference type="NCBI Taxonomy" id="210409"/>
    <lineage>
        <taxon>Eukaryota</taxon>
        <taxon>Metazoa</taxon>
        <taxon>Ecdysozoa</taxon>
        <taxon>Arthropoda</taxon>
        <taxon>Crustacea</taxon>
        <taxon>Multicrustacea</taxon>
        <taxon>Malacostraca</taxon>
        <taxon>Eumalacostraca</taxon>
        <taxon>Eucarida</taxon>
        <taxon>Decapoda</taxon>
        <taxon>Pleocyemata</taxon>
        <taxon>Brachyura</taxon>
        <taxon>Eubrachyura</taxon>
        <taxon>Portunoidea</taxon>
        <taxon>Portunidae</taxon>
        <taxon>Portuninae</taxon>
        <taxon>Portunus</taxon>
    </lineage>
</organism>
<accession>A0A5B7DFW4</accession>
<dbReference type="PANTHER" id="PTHR12231">
    <property type="entry name" value="CTX-RELATED TYPE I TRANSMEMBRANE PROTEIN"/>
    <property type="match status" value="1"/>
</dbReference>
<dbReference type="CDD" id="cd00063">
    <property type="entry name" value="FN3"/>
    <property type="match status" value="1"/>
</dbReference>
<dbReference type="Proteomes" id="UP000324222">
    <property type="component" value="Unassembled WGS sequence"/>
</dbReference>
<dbReference type="InterPro" id="IPR003598">
    <property type="entry name" value="Ig_sub2"/>
</dbReference>
<dbReference type="InterPro" id="IPR036116">
    <property type="entry name" value="FN3_sf"/>
</dbReference>
<dbReference type="InterPro" id="IPR051170">
    <property type="entry name" value="Neural/epithelial_adhesion"/>
</dbReference>
<dbReference type="PROSITE" id="PS50835">
    <property type="entry name" value="IG_LIKE"/>
    <property type="match status" value="3"/>
</dbReference>
<dbReference type="InterPro" id="IPR013098">
    <property type="entry name" value="Ig_I-set"/>
</dbReference>
<dbReference type="AlphaFoldDB" id="A0A5B7DFW4"/>
<dbReference type="GO" id="GO:0043005">
    <property type="term" value="C:neuron projection"/>
    <property type="evidence" value="ECO:0007669"/>
    <property type="project" value="TreeGrafter"/>
</dbReference>
<feature type="domain" description="Ig-like" evidence="5">
    <location>
        <begin position="201"/>
        <end position="307"/>
    </location>
</feature>
<feature type="domain" description="Ig-like" evidence="5">
    <location>
        <begin position="58"/>
        <end position="139"/>
    </location>
</feature>
<dbReference type="SMART" id="SM00409">
    <property type="entry name" value="IG"/>
    <property type="match status" value="2"/>
</dbReference>
<dbReference type="PANTHER" id="PTHR12231:SF253">
    <property type="entry name" value="DPR-INTERACTING PROTEIN ETA, ISOFORM B-RELATED"/>
    <property type="match status" value="1"/>
</dbReference>
<comment type="caution">
    <text evidence="7">The sequence shown here is derived from an EMBL/GenBank/DDBJ whole genome shotgun (WGS) entry which is preliminary data.</text>
</comment>
<dbReference type="EMBL" id="VSRR010000829">
    <property type="protein sequence ID" value="MPC20059.1"/>
    <property type="molecule type" value="Genomic_DNA"/>
</dbReference>
<reference evidence="7 8" key="1">
    <citation type="submission" date="2019-05" db="EMBL/GenBank/DDBJ databases">
        <title>Another draft genome of Portunus trituberculatus and its Hox gene families provides insights of decapod evolution.</title>
        <authorList>
            <person name="Jeong J.-H."/>
            <person name="Song I."/>
            <person name="Kim S."/>
            <person name="Choi T."/>
            <person name="Kim D."/>
            <person name="Ryu S."/>
            <person name="Kim W."/>
        </authorList>
    </citation>
    <scope>NUCLEOTIDE SEQUENCE [LARGE SCALE GENOMIC DNA]</scope>
    <source>
        <tissue evidence="7">Muscle</tissue>
    </source>
</reference>
<evidence type="ECO:0000256" key="4">
    <source>
        <dbReference type="ARBA" id="ARBA00023319"/>
    </source>
</evidence>
<dbReference type="SMART" id="SM00408">
    <property type="entry name" value="IGc2"/>
    <property type="match status" value="1"/>
</dbReference>
<evidence type="ECO:0000313" key="7">
    <source>
        <dbReference type="EMBL" id="MPC20059.1"/>
    </source>
</evidence>
<evidence type="ECO:0000256" key="1">
    <source>
        <dbReference type="ARBA" id="ARBA00022729"/>
    </source>
</evidence>
<keyword evidence="2" id="KW-0677">Repeat</keyword>
<dbReference type="InterPro" id="IPR036179">
    <property type="entry name" value="Ig-like_dom_sf"/>
</dbReference>
<dbReference type="GO" id="GO:0009653">
    <property type="term" value="P:anatomical structure morphogenesis"/>
    <property type="evidence" value="ECO:0007669"/>
    <property type="project" value="UniProtKB-ARBA"/>
</dbReference>
<dbReference type="InterPro" id="IPR007110">
    <property type="entry name" value="Ig-like_dom"/>
</dbReference>
<name>A0A5B7DFW4_PORTR</name>
<feature type="domain" description="Ig-like" evidence="5">
    <location>
        <begin position="159"/>
        <end position="196"/>
    </location>
</feature>
<dbReference type="SUPFAM" id="SSF48726">
    <property type="entry name" value="Immunoglobulin"/>
    <property type="match status" value="2"/>
</dbReference>
<dbReference type="InterPro" id="IPR013783">
    <property type="entry name" value="Ig-like_fold"/>
</dbReference>
<gene>
    <name evidence="7" type="primary">cntn5</name>
    <name evidence="7" type="ORF">E2C01_012989</name>
</gene>
<keyword evidence="8" id="KW-1185">Reference proteome</keyword>
<protein>
    <submittedName>
        <fullName evidence="7">Contactin-5</fullName>
    </submittedName>
</protein>
<keyword evidence="3" id="KW-1015">Disulfide bond</keyword>
<dbReference type="PROSITE" id="PS50853">
    <property type="entry name" value="FN3"/>
    <property type="match status" value="1"/>
</dbReference>
<keyword evidence="4" id="KW-0393">Immunoglobulin domain</keyword>
<dbReference type="InterPro" id="IPR003599">
    <property type="entry name" value="Ig_sub"/>
</dbReference>
<evidence type="ECO:0000313" key="8">
    <source>
        <dbReference type="Proteomes" id="UP000324222"/>
    </source>
</evidence>
<keyword evidence="1" id="KW-0732">Signal</keyword>
<dbReference type="SUPFAM" id="SSF49265">
    <property type="entry name" value="Fibronectin type III"/>
    <property type="match status" value="1"/>
</dbReference>
<evidence type="ECO:0000259" key="6">
    <source>
        <dbReference type="PROSITE" id="PS50853"/>
    </source>
</evidence>
<dbReference type="FunFam" id="2.60.40.10:FF:000032">
    <property type="entry name" value="palladin isoform X1"/>
    <property type="match status" value="1"/>
</dbReference>
<evidence type="ECO:0000256" key="2">
    <source>
        <dbReference type="ARBA" id="ARBA00022737"/>
    </source>
</evidence>
<feature type="domain" description="Fibronectin type-III" evidence="6">
    <location>
        <begin position="310"/>
        <end position="425"/>
    </location>
</feature>
<dbReference type="Pfam" id="PF13927">
    <property type="entry name" value="Ig_3"/>
    <property type="match status" value="1"/>
</dbReference>
<sequence>MCGGVQSCKRWKEWRLWSKKWMEGVFFIKVPIGGCKEGLTKDYYEDSFYYEYDEEEPPSFQARPQTFTVEVGQSVIIPCDVDNLGSNKLIIKKFAAHGGKERLLAVGDEKVTRDRRITIERARLVISHARPRDAGTFLCFFDIDPPVQLKHTLDVQFAPSIRSLAPPEQHVPKGSTVTLECRAQGNPEPVIRWSRQEGPLPSGLRSEQAVVRTGEGDHVELVCLVHGRPEPEVTWTRDGHQLPDTDMDTKLYLPDGRTDDFMDHLSQIHVAHRHTLTIRNVTEKDFGAYMCIAENRHGQKDAIIQMTGLPKRPVITSSPIGGESNSYTLTWETESFYPITEFLIKYRKPHMGGWPANRSIVIAGSWETVSLKVRPVQVREGARHAMTHTLKRLEVATDYLTVVRVRNKYGWSAESEHFSFSTKKGEPGDVNWKDWWMIVNKAMAVLQSTSSSTGGHEAASVSLVLLVVAMFSLIMM</sequence>
<dbReference type="OrthoDB" id="6335524at2759"/>
<proteinExistence type="predicted"/>
<dbReference type="InterPro" id="IPR003961">
    <property type="entry name" value="FN3_dom"/>
</dbReference>
<dbReference type="Pfam" id="PF07679">
    <property type="entry name" value="I-set"/>
    <property type="match status" value="1"/>
</dbReference>
<dbReference type="GO" id="GO:0030154">
    <property type="term" value="P:cell differentiation"/>
    <property type="evidence" value="ECO:0007669"/>
    <property type="project" value="UniProtKB-ARBA"/>
</dbReference>
<evidence type="ECO:0000256" key="3">
    <source>
        <dbReference type="ARBA" id="ARBA00023157"/>
    </source>
</evidence>
<evidence type="ECO:0000259" key="5">
    <source>
        <dbReference type="PROSITE" id="PS50835"/>
    </source>
</evidence>
<dbReference type="Gene3D" id="2.60.40.10">
    <property type="entry name" value="Immunoglobulins"/>
    <property type="match status" value="4"/>
</dbReference>